<accession>A0A7S0TFF0</accession>
<dbReference type="AlphaFoldDB" id="A0A7S0TFF0"/>
<gene>
    <name evidence="2" type="ORF">EMAR1385_LOCUS1506</name>
</gene>
<feature type="region of interest" description="Disordered" evidence="1">
    <location>
        <begin position="72"/>
        <end position="100"/>
    </location>
</feature>
<name>A0A7S0TFF0_9EUKA</name>
<protein>
    <submittedName>
        <fullName evidence="2">Uncharacterized protein</fullName>
    </submittedName>
</protein>
<proteinExistence type="predicted"/>
<sequence length="100" mass="11493">MQTLSLSTALSDETTQHAAAATNDRSELLLHIASNVDHEHKVNIQLHCLRFAHVNDRNEWWKAIQSMVVRRRASAEKRISTHSRNPNLATGKYKMRLHAR</sequence>
<feature type="compositionally biased region" description="Polar residues" evidence="1">
    <location>
        <begin position="1"/>
        <end position="17"/>
    </location>
</feature>
<evidence type="ECO:0000256" key="1">
    <source>
        <dbReference type="SAM" id="MobiDB-lite"/>
    </source>
</evidence>
<reference evidence="2" key="1">
    <citation type="submission" date="2021-01" db="EMBL/GenBank/DDBJ databases">
        <authorList>
            <person name="Corre E."/>
            <person name="Pelletier E."/>
            <person name="Niang G."/>
            <person name="Scheremetjew M."/>
            <person name="Finn R."/>
            <person name="Kale V."/>
            <person name="Holt S."/>
            <person name="Cochrane G."/>
            <person name="Meng A."/>
            <person name="Brown T."/>
            <person name="Cohen L."/>
        </authorList>
    </citation>
    <scope>NUCLEOTIDE SEQUENCE</scope>
</reference>
<dbReference type="EMBL" id="HBFI01002140">
    <property type="protein sequence ID" value="CAD8732625.1"/>
    <property type="molecule type" value="Transcribed_RNA"/>
</dbReference>
<organism evidence="2">
    <name type="scientific">Elphidium margaritaceum</name>
    <dbReference type="NCBI Taxonomy" id="933848"/>
    <lineage>
        <taxon>Eukaryota</taxon>
        <taxon>Sar</taxon>
        <taxon>Rhizaria</taxon>
        <taxon>Retaria</taxon>
        <taxon>Foraminifera</taxon>
        <taxon>Rotaliida</taxon>
        <taxon>Elphidiidae</taxon>
        <taxon>Elphidium</taxon>
    </lineage>
</organism>
<feature type="region of interest" description="Disordered" evidence="1">
    <location>
        <begin position="1"/>
        <end position="21"/>
    </location>
</feature>
<evidence type="ECO:0000313" key="2">
    <source>
        <dbReference type="EMBL" id="CAD8732625.1"/>
    </source>
</evidence>